<proteinExistence type="predicted"/>
<dbReference type="AlphaFoldDB" id="E3M1D2"/>
<evidence type="ECO:0000313" key="1">
    <source>
        <dbReference type="EMBL" id="EFO88705.1"/>
    </source>
</evidence>
<dbReference type="STRING" id="31234.E3M1D2"/>
<keyword evidence="2" id="KW-1185">Reference proteome</keyword>
<evidence type="ECO:0000313" key="2">
    <source>
        <dbReference type="Proteomes" id="UP000008281"/>
    </source>
</evidence>
<protein>
    <submittedName>
        <fullName evidence="1">Uncharacterized protein</fullName>
    </submittedName>
</protein>
<name>E3M1D2_CAERE</name>
<dbReference type="InParanoid" id="E3M1D2"/>
<dbReference type="Proteomes" id="UP000008281">
    <property type="component" value="Unassembled WGS sequence"/>
</dbReference>
<accession>E3M1D2</accession>
<organism evidence="2">
    <name type="scientific">Caenorhabditis remanei</name>
    <name type="common">Caenorhabditis vulgaris</name>
    <dbReference type="NCBI Taxonomy" id="31234"/>
    <lineage>
        <taxon>Eukaryota</taxon>
        <taxon>Metazoa</taxon>
        <taxon>Ecdysozoa</taxon>
        <taxon>Nematoda</taxon>
        <taxon>Chromadorea</taxon>
        <taxon>Rhabditida</taxon>
        <taxon>Rhabditina</taxon>
        <taxon>Rhabditomorpha</taxon>
        <taxon>Rhabditoidea</taxon>
        <taxon>Rhabditidae</taxon>
        <taxon>Peloderinae</taxon>
        <taxon>Caenorhabditis</taxon>
    </lineage>
</organism>
<dbReference type="EMBL" id="DS268421">
    <property type="protein sequence ID" value="EFO88705.1"/>
    <property type="molecule type" value="Genomic_DNA"/>
</dbReference>
<sequence>MSLSNWTLAQIWIEDSRPEEVAEPWVTIVAGVFMIVASSRNVRFAQFVI</sequence>
<gene>
    <name evidence="1" type="ORF">CRE_06325</name>
</gene>
<reference evidence="1" key="1">
    <citation type="submission" date="2007-07" db="EMBL/GenBank/DDBJ databases">
        <title>PCAP assembly of the Caenorhabditis remanei genome.</title>
        <authorList>
            <consortium name="The Caenorhabditis remanei Sequencing Consortium"/>
            <person name="Wilson R.K."/>
        </authorList>
    </citation>
    <scope>NUCLEOTIDE SEQUENCE [LARGE SCALE GENOMIC DNA]</scope>
    <source>
        <strain evidence="1">PB4641</strain>
    </source>
</reference>